<name>A0A3N4R3R7_9ACTN</name>
<evidence type="ECO:0000259" key="9">
    <source>
        <dbReference type="Pfam" id="PF05270"/>
    </source>
</evidence>
<evidence type="ECO:0000256" key="8">
    <source>
        <dbReference type="SAM" id="SignalP"/>
    </source>
</evidence>
<evidence type="ECO:0000256" key="2">
    <source>
        <dbReference type="ARBA" id="ARBA00022729"/>
    </source>
</evidence>
<keyword evidence="4" id="KW-0325">Glycoprotein</keyword>
<dbReference type="AlphaFoldDB" id="A0A3N4R3R7"/>
<sequence>MTVHTWLRRARRTLLAVGATTALTAALIAGTETASQAATQGPCDLYASGGTPCVAAHSTTRALYGGYGGALYQVRRASDGATKDIGVLSTGGYANAAAQDSFCAGTTCVITVIYDQSGRGNSLTQAPAGGAAGGPDNLAPATAAPVTVAGHKAYGVYVAAGTGYRNNKTNGIATGDQPEGMYAVLDGTHFGGGCCFDYGNAETNNLDTGNGHMEAIYFGDSTIWGSGTGKGPWVMADLENGLFSGVNAGYNAGDPSVSHRFLTAMVKGAPNLWAIKAGNAQSGGLSTYYNGVRPNVSGYNPMHKEGAIILGIGGDNSKSSSGTFYEGVMTSGYPTDATDNAVQANLNAVNYQAAAVTSSNLTVGSRVSLKATTACCTGDYLRHNADSTVAISPLSSASSAADRTDATWIVRSGLANSACLTFESAAAPGQYLRHYGFQLHTAAGDGTAVFNQDATFCPQAGHSGQGFSFQSANYPNRFIRHYAYTGYVAGDGVGGNTWDNAASWSEDTSWLAATPLS</sequence>
<dbReference type="SUPFAM" id="SSF110221">
    <property type="entry name" value="AbfB domain"/>
    <property type="match status" value="1"/>
</dbReference>
<dbReference type="GO" id="GO:0046556">
    <property type="term" value="F:alpha-L-arabinofuranosidase activity"/>
    <property type="evidence" value="ECO:0007669"/>
    <property type="project" value="InterPro"/>
</dbReference>
<dbReference type="InterPro" id="IPR038964">
    <property type="entry name" value="ABFB"/>
</dbReference>
<evidence type="ECO:0000256" key="4">
    <source>
        <dbReference type="ARBA" id="ARBA00023180"/>
    </source>
</evidence>
<dbReference type="InterPro" id="IPR015289">
    <property type="entry name" value="A-L-arabinofuranosidase_B_cat"/>
</dbReference>
<dbReference type="GO" id="GO:0045490">
    <property type="term" value="P:pectin catabolic process"/>
    <property type="evidence" value="ECO:0007669"/>
    <property type="project" value="TreeGrafter"/>
</dbReference>
<dbReference type="Gene3D" id="2.80.10.50">
    <property type="match status" value="1"/>
</dbReference>
<feature type="signal peptide" evidence="8">
    <location>
        <begin position="1"/>
        <end position="37"/>
    </location>
</feature>
<dbReference type="CDD" id="cd23399">
    <property type="entry name" value="beta-trefoil_ABD_ABFB"/>
    <property type="match status" value="1"/>
</dbReference>
<organism evidence="11 12">
    <name type="scientific">Kitasatospora cineracea</name>
    <dbReference type="NCBI Taxonomy" id="88074"/>
    <lineage>
        <taxon>Bacteria</taxon>
        <taxon>Bacillati</taxon>
        <taxon>Actinomycetota</taxon>
        <taxon>Actinomycetes</taxon>
        <taxon>Kitasatosporales</taxon>
        <taxon>Streptomycetaceae</taxon>
        <taxon>Kitasatospora</taxon>
    </lineage>
</organism>
<keyword evidence="12" id="KW-1185">Reference proteome</keyword>
<feature type="domain" description="Alpha-L-arabinofuranosidase B catalytic" evidence="10">
    <location>
        <begin position="42"/>
        <end position="352"/>
    </location>
</feature>
<evidence type="ECO:0000313" key="12">
    <source>
        <dbReference type="Proteomes" id="UP000266906"/>
    </source>
</evidence>
<dbReference type="InterPro" id="IPR036195">
    <property type="entry name" value="AbfB_ABD_sf"/>
</dbReference>
<feature type="disulfide bond" evidence="7">
    <location>
        <begin position="419"/>
        <end position="457"/>
    </location>
</feature>
<dbReference type="GO" id="GO:0031221">
    <property type="term" value="P:arabinan metabolic process"/>
    <property type="evidence" value="ECO:0007669"/>
    <property type="project" value="InterPro"/>
</dbReference>
<evidence type="ECO:0000259" key="10">
    <source>
        <dbReference type="Pfam" id="PF09206"/>
    </source>
</evidence>
<feature type="disulfide bond" evidence="7">
    <location>
        <begin position="43"/>
        <end position="53"/>
    </location>
</feature>
<comment type="similarity">
    <text evidence="1">Belongs to the glycosyl hydrolase 54 family.</text>
</comment>
<keyword evidence="2 8" id="KW-0732">Signal</keyword>
<feature type="disulfide bond" evidence="7">
    <location>
        <begin position="103"/>
        <end position="108"/>
    </location>
</feature>
<dbReference type="InterPro" id="IPR006311">
    <property type="entry name" value="TAT_signal"/>
</dbReference>
<dbReference type="GO" id="GO:0046373">
    <property type="term" value="P:L-arabinose metabolic process"/>
    <property type="evidence" value="ECO:0007669"/>
    <property type="project" value="InterPro"/>
</dbReference>
<evidence type="ECO:0000256" key="5">
    <source>
        <dbReference type="ARBA" id="ARBA00023295"/>
    </source>
</evidence>
<dbReference type="PANTHER" id="PTHR39447">
    <property type="entry name" value="ALPHA-L-ARABINOFURANOSIDASE B"/>
    <property type="match status" value="1"/>
</dbReference>
<feature type="disulfide bond" evidence="7">
    <location>
        <begin position="194"/>
        <end position="195"/>
    </location>
</feature>
<dbReference type="FunFam" id="2.60.120.200:FF:000131">
    <property type="entry name" value="Probable alpha-L-arabinofuranosidase B"/>
    <property type="match status" value="1"/>
</dbReference>
<protein>
    <submittedName>
        <fullName evidence="11">Alpha-L-arabinofuranosidase B-like protein</fullName>
    </submittedName>
</protein>
<reference evidence="11 12" key="1">
    <citation type="submission" date="2018-11" db="EMBL/GenBank/DDBJ databases">
        <title>Sequencing the genomes of 1000 actinobacteria strains.</title>
        <authorList>
            <person name="Klenk H.-P."/>
        </authorList>
    </citation>
    <scope>NUCLEOTIDE SEQUENCE [LARGE SCALE GENOMIC DNA]</scope>
    <source>
        <strain evidence="11 12">DSM 44781</strain>
    </source>
</reference>
<evidence type="ECO:0000256" key="7">
    <source>
        <dbReference type="PIRSR" id="PIRSR638964-3"/>
    </source>
</evidence>
<dbReference type="EMBL" id="RKQG01000003">
    <property type="protein sequence ID" value="RPE27822.1"/>
    <property type="molecule type" value="Genomic_DNA"/>
</dbReference>
<keyword evidence="3" id="KW-0378">Hydrolase</keyword>
<feature type="active site" description="Proton donor" evidence="6">
    <location>
        <position position="315"/>
    </location>
</feature>
<gene>
    <name evidence="11" type="ORF">EDD38_7112</name>
</gene>
<dbReference type="RefSeq" id="WP_123821301.1">
    <property type="nucleotide sequence ID" value="NZ_JBEYIY010000012.1"/>
</dbReference>
<dbReference type="InterPro" id="IPR007934">
    <property type="entry name" value="AbfB_ABD"/>
</dbReference>
<dbReference type="Pfam" id="PF05270">
    <property type="entry name" value="AbfB"/>
    <property type="match status" value="1"/>
</dbReference>
<evidence type="ECO:0000256" key="3">
    <source>
        <dbReference type="ARBA" id="ARBA00022801"/>
    </source>
</evidence>
<dbReference type="Proteomes" id="UP000266906">
    <property type="component" value="Unassembled WGS sequence"/>
</dbReference>
<evidence type="ECO:0000313" key="11">
    <source>
        <dbReference type="EMBL" id="RPE27822.1"/>
    </source>
</evidence>
<accession>A0A3N4R3R7</accession>
<keyword evidence="7" id="KW-1015">Disulfide bond</keyword>
<keyword evidence="5" id="KW-0326">Glycosidase</keyword>
<dbReference type="InterPro" id="IPR013320">
    <property type="entry name" value="ConA-like_dom_sf"/>
</dbReference>
<evidence type="ECO:0000256" key="6">
    <source>
        <dbReference type="PIRSR" id="PIRSR638964-1"/>
    </source>
</evidence>
<proteinExistence type="inferred from homology"/>
<evidence type="ECO:0000256" key="1">
    <source>
        <dbReference type="ARBA" id="ARBA00006963"/>
    </source>
</evidence>
<feature type="active site" description="Nucleophile" evidence="6">
    <location>
        <position position="239"/>
    </location>
</feature>
<feature type="chain" id="PRO_5017968712" evidence="8">
    <location>
        <begin position="38"/>
        <end position="517"/>
    </location>
</feature>
<dbReference type="Pfam" id="PF09206">
    <property type="entry name" value="ArabFuran-catal"/>
    <property type="match status" value="1"/>
</dbReference>
<dbReference type="PANTHER" id="PTHR39447:SF2">
    <property type="entry name" value="ALPHA-L-ARABINOFURANOSIDASE B"/>
    <property type="match status" value="1"/>
</dbReference>
<comment type="caution">
    <text evidence="11">The sequence shown here is derived from an EMBL/GenBank/DDBJ whole genome shotgun (WGS) entry which is preliminary data.</text>
</comment>
<dbReference type="SUPFAM" id="SSF49899">
    <property type="entry name" value="Concanavalin A-like lectins/glucanases"/>
    <property type="match status" value="1"/>
</dbReference>
<dbReference type="Gene3D" id="2.60.120.200">
    <property type="match status" value="1"/>
</dbReference>
<dbReference type="PROSITE" id="PS51318">
    <property type="entry name" value="TAT"/>
    <property type="match status" value="1"/>
</dbReference>
<feature type="domain" description="Alpha-L-arabinofuranosidase B arabinose-binding" evidence="9">
    <location>
        <begin position="370"/>
        <end position="511"/>
    </location>
</feature>